<evidence type="ECO:0000313" key="6">
    <source>
        <dbReference type="RefSeq" id="XP_034244025.1"/>
    </source>
</evidence>
<gene>
    <name evidence="6" type="primary">LOC117646857</name>
</gene>
<keyword evidence="5" id="KW-1185">Reference proteome</keyword>
<dbReference type="SUPFAM" id="SSF56112">
    <property type="entry name" value="Protein kinase-like (PK-like)"/>
    <property type="match status" value="1"/>
</dbReference>
<dbReference type="InParanoid" id="A0A6P8Z202"/>
<dbReference type="SMART" id="SM00164">
    <property type="entry name" value="TBC"/>
    <property type="match status" value="1"/>
</dbReference>
<keyword evidence="1" id="KW-0343">GTPase activation</keyword>
<organism evidence="6">
    <name type="scientific">Thrips palmi</name>
    <name type="common">Melon thrips</name>
    <dbReference type="NCBI Taxonomy" id="161013"/>
    <lineage>
        <taxon>Eukaryota</taxon>
        <taxon>Metazoa</taxon>
        <taxon>Ecdysozoa</taxon>
        <taxon>Arthropoda</taxon>
        <taxon>Hexapoda</taxon>
        <taxon>Insecta</taxon>
        <taxon>Pterygota</taxon>
        <taxon>Neoptera</taxon>
        <taxon>Paraneoptera</taxon>
        <taxon>Thysanoptera</taxon>
        <taxon>Terebrantia</taxon>
        <taxon>Thripoidea</taxon>
        <taxon>Thripidae</taxon>
        <taxon>Thrips</taxon>
    </lineage>
</organism>
<reference evidence="6" key="1">
    <citation type="submission" date="2025-08" db="UniProtKB">
        <authorList>
            <consortium name="RefSeq"/>
        </authorList>
    </citation>
    <scope>IDENTIFICATION</scope>
    <source>
        <tissue evidence="6">Total insect</tissue>
    </source>
</reference>
<accession>A0A6P8Z202</accession>
<dbReference type="InterPro" id="IPR000195">
    <property type="entry name" value="Rab-GAP-TBC_dom"/>
</dbReference>
<dbReference type="SUPFAM" id="SSF52821">
    <property type="entry name" value="Rhodanese/Cell cycle control phosphatase"/>
    <property type="match status" value="1"/>
</dbReference>
<dbReference type="PROSITE" id="PS50086">
    <property type="entry name" value="TBC_RABGAP"/>
    <property type="match status" value="1"/>
</dbReference>
<evidence type="ECO:0000259" key="3">
    <source>
        <dbReference type="PROSITE" id="PS50086"/>
    </source>
</evidence>
<dbReference type="FunFam" id="1.10.8.270:FF:000044">
    <property type="entry name" value="TBC Kinase homolog"/>
    <property type="match status" value="1"/>
</dbReference>
<dbReference type="InterPro" id="IPR011009">
    <property type="entry name" value="Kinase-like_dom_sf"/>
</dbReference>
<dbReference type="GO" id="GO:0005524">
    <property type="term" value="F:ATP binding"/>
    <property type="evidence" value="ECO:0007669"/>
    <property type="project" value="InterPro"/>
</dbReference>
<dbReference type="Pfam" id="PF00566">
    <property type="entry name" value="RabGAP-TBC"/>
    <property type="match status" value="1"/>
</dbReference>
<evidence type="ECO:0000313" key="5">
    <source>
        <dbReference type="Proteomes" id="UP000515158"/>
    </source>
</evidence>
<dbReference type="Gene3D" id="1.10.510.10">
    <property type="entry name" value="Transferase(Phosphotransferase) domain 1"/>
    <property type="match status" value="1"/>
</dbReference>
<dbReference type="InterPro" id="IPR001763">
    <property type="entry name" value="Rhodanese-like_dom"/>
</dbReference>
<evidence type="ECO:0000259" key="4">
    <source>
        <dbReference type="PROSITE" id="PS50206"/>
    </source>
</evidence>
<dbReference type="Gene3D" id="1.10.8.270">
    <property type="entry name" value="putative rabgap domain of human tbc1 domain family member 14 like domains"/>
    <property type="match status" value="1"/>
</dbReference>
<dbReference type="Pfam" id="PF00069">
    <property type="entry name" value="Pkinase"/>
    <property type="match status" value="1"/>
</dbReference>
<feature type="domain" description="Rab-GAP TBC" evidence="3">
    <location>
        <begin position="441"/>
        <end position="626"/>
    </location>
</feature>
<name>A0A6P8Z202_THRPL</name>
<dbReference type="Proteomes" id="UP000515158">
    <property type="component" value="Unplaced"/>
</dbReference>
<dbReference type="Pfam" id="PF00581">
    <property type="entry name" value="Rhodanese"/>
    <property type="match status" value="1"/>
</dbReference>
<dbReference type="PROSITE" id="PS50206">
    <property type="entry name" value="RHODANESE_3"/>
    <property type="match status" value="1"/>
</dbReference>
<dbReference type="GO" id="GO:0004672">
    <property type="term" value="F:protein kinase activity"/>
    <property type="evidence" value="ECO:0007669"/>
    <property type="project" value="InterPro"/>
</dbReference>
<evidence type="ECO:0000259" key="2">
    <source>
        <dbReference type="PROSITE" id="PS50011"/>
    </source>
</evidence>
<protein>
    <submittedName>
        <fullName evidence="6">TBC domain-containing protein kinase-like protein isoform X1</fullName>
    </submittedName>
</protein>
<dbReference type="SUPFAM" id="SSF47923">
    <property type="entry name" value="Ypt/Rab-GAP domain of gyp1p"/>
    <property type="match status" value="2"/>
</dbReference>
<dbReference type="AlphaFoldDB" id="A0A6P8Z202"/>
<dbReference type="GeneID" id="117646857"/>
<dbReference type="GO" id="GO:0005096">
    <property type="term" value="F:GTPase activator activity"/>
    <property type="evidence" value="ECO:0007669"/>
    <property type="project" value="UniProtKB-KW"/>
</dbReference>
<feature type="domain" description="Rhodanese" evidence="4">
    <location>
        <begin position="740"/>
        <end position="841"/>
    </location>
</feature>
<dbReference type="OrthoDB" id="1668230at2759"/>
<dbReference type="KEGG" id="tpal:117646857"/>
<dbReference type="SMART" id="SM00450">
    <property type="entry name" value="RHOD"/>
    <property type="match status" value="1"/>
</dbReference>
<dbReference type="InterPro" id="IPR035969">
    <property type="entry name" value="Rab-GAP_TBC_sf"/>
</dbReference>
<sequence>MSKASTMQKPSMEPRFAGITFFATSHVGDVCGTNGLPLTPNSITIYGRSQILRTFSHPNLCAYLDIIRGKHERTMIVLEYYALSLSSAQCSISEQGIVKLCQQTLQALAYINTFGVVHRCLAPDNILFDSKGNVKLFNYGLYYMTGQGGDVSFPIGNPRYTAPEVFLVDSQTVSGPKVDVWSLGIILAELALGVGQLWPELKLAQLMRKVLSLIHCNSDTSVLSRIAREHSCWTKYESLPKSLVALINSCLQLKPSDRPTPEELLKHPAFLEHDIANLEIHPFERVEGVRGKEHALSSLPLQELFYLWRLAGGDVQAELKKQGLIRTMPTILSVPRLVLLEGNILGKRRDQTSLLDLKIIPLSLDTLALRLSNVPVSAYYPLIETRSEIIQDDDECDAANLPLIIRERDTEYQFRRIVLFRRLLEGYPYTRSAIIREARRDIPPLYRGAVWAALLEVEGDIDAHFIETDKETPTHTDRQIEVDIPRCHQYDELLSSREGHRKFKRVLKAWVETNPQYVYWQGLDSLCAPFIYLNFNNEAKAFACLSAFIPKYLHRFFLKDNSAVIREYLAKFTHIIAFHDPDLSNHLQEIGFIPDLFAIPWFLTMFSHVFPLPKILHLWDQLLLGDASFPLYVGLAILQQHRDALLSSGFNECILLFSDLPEVDIERCLSDSVSLYCCTPRSTTYRQHERVVVKTPSQKNRPHHPDLEMSAQTVAELQAESCPRISGADLLDLLDAVKFPRPKVLVIDVRGPELYNIGSAPGSINIPHTRFDWTAEIPQLPSCPEANTLLQNRGKILVVAGQGDSPQAAQVAQVLLRSGLPRVCILHRGIDVLQLGNLLTKPSST</sequence>
<dbReference type="InterPro" id="IPR036873">
    <property type="entry name" value="Rhodanese-like_dom_sf"/>
</dbReference>
<dbReference type="FunFam" id="1.10.472.80:FF:000015">
    <property type="entry name" value="TBC domain-containing protein kinase-like protein"/>
    <property type="match status" value="1"/>
</dbReference>
<dbReference type="PANTHER" id="PTHR22957:SF168">
    <property type="entry name" value="TBC DOMAIN-CONTAINING PROTEIN KINASE-LIKE PROTEIN"/>
    <property type="match status" value="1"/>
</dbReference>
<dbReference type="InterPro" id="IPR000719">
    <property type="entry name" value="Prot_kinase_dom"/>
</dbReference>
<dbReference type="FunCoup" id="A0A6P8Z202">
    <property type="interactions" value="1525"/>
</dbReference>
<proteinExistence type="predicted"/>
<evidence type="ECO:0000256" key="1">
    <source>
        <dbReference type="ARBA" id="ARBA00022468"/>
    </source>
</evidence>
<dbReference type="PANTHER" id="PTHR22957">
    <property type="entry name" value="TBC1 DOMAIN FAMILY MEMBER GTPASE-ACTIVATING PROTEIN"/>
    <property type="match status" value="1"/>
</dbReference>
<dbReference type="PROSITE" id="PS50011">
    <property type="entry name" value="PROTEIN_KINASE_DOM"/>
    <property type="match status" value="1"/>
</dbReference>
<dbReference type="Gene3D" id="1.10.472.80">
    <property type="entry name" value="Ypt/Rab-GAP domain of gyp1p, domain 3"/>
    <property type="match status" value="1"/>
</dbReference>
<feature type="domain" description="Protein kinase" evidence="2">
    <location>
        <begin position="1"/>
        <end position="270"/>
    </location>
</feature>
<dbReference type="RefSeq" id="XP_034244025.1">
    <property type="nucleotide sequence ID" value="XM_034388134.1"/>
</dbReference>
<dbReference type="Gene3D" id="3.40.250.10">
    <property type="entry name" value="Rhodanese-like domain"/>
    <property type="match status" value="1"/>
</dbReference>